<feature type="region of interest" description="Disordered" evidence="9">
    <location>
        <begin position="1432"/>
        <end position="1496"/>
    </location>
</feature>
<dbReference type="InterPro" id="IPR000719">
    <property type="entry name" value="Prot_kinase_dom"/>
</dbReference>
<dbReference type="GO" id="GO:0005856">
    <property type="term" value="C:cytoskeleton"/>
    <property type="evidence" value="ECO:0007669"/>
    <property type="project" value="TreeGrafter"/>
</dbReference>
<feature type="compositionally biased region" description="Low complexity" evidence="9">
    <location>
        <begin position="927"/>
        <end position="949"/>
    </location>
</feature>
<keyword evidence="8" id="KW-0175">Coiled coil</keyword>
<dbReference type="OMA" id="VNFDDFH"/>
<name>U4LFZ2_PYROM</name>
<feature type="compositionally biased region" description="Polar residues" evidence="9">
    <location>
        <begin position="474"/>
        <end position="484"/>
    </location>
</feature>
<feature type="region of interest" description="Disordered" evidence="9">
    <location>
        <begin position="719"/>
        <end position="999"/>
    </location>
</feature>
<feature type="compositionally biased region" description="Low complexity" evidence="9">
    <location>
        <begin position="783"/>
        <end position="803"/>
    </location>
</feature>
<feature type="compositionally biased region" description="Low complexity" evidence="9">
    <location>
        <begin position="1554"/>
        <end position="1571"/>
    </location>
</feature>
<dbReference type="PROSITE" id="PS00108">
    <property type="entry name" value="PROTEIN_KINASE_ST"/>
    <property type="match status" value="1"/>
</dbReference>
<feature type="compositionally biased region" description="Polar residues" evidence="9">
    <location>
        <begin position="288"/>
        <end position="310"/>
    </location>
</feature>
<evidence type="ECO:0000313" key="12">
    <source>
        <dbReference type="Proteomes" id="UP000018144"/>
    </source>
</evidence>
<dbReference type="Proteomes" id="UP000018144">
    <property type="component" value="Unassembled WGS sequence"/>
</dbReference>
<feature type="compositionally biased region" description="Low complexity" evidence="9">
    <location>
        <begin position="19"/>
        <end position="34"/>
    </location>
</feature>
<feature type="region of interest" description="Disordered" evidence="9">
    <location>
        <begin position="1007"/>
        <end position="1026"/>
    </location>
</feature>
<dbReference type="PANTHER" id="PTHR24058">
    <property type="entry name" value="DUAL SPECIFICITY PROTEIN KINASE"/>
    <property type="match status" value="1"/>
</dbReference>
<keyword evidence="5 11" id="KW-0418">Kinase</keyword>
<feature type="compositionally biased region" description="Basic and acidic residues" evidence="9">
    <location>
        <begin position="271"/>
        <end position="282"/>
    </location>
</feature>
<gene>
    <name evidence="11" type="ORF">PCON_13960</name>
</gene>
<dbReference type="GO" id="GO:0005524">
    <property type="term" value="F:ATP binding"/>
    <property type="evidence" value="ECO:0007669"/>
    <property type="project" value="UniProtKB-UniRule"/>
</dbReference>
<feature type="compositionally biased region" description="Basic and acidic residues" evidence="9">
    <location>
        <begin position="35"/>
        <end position="45"/>
    </location>
</feature>
<feature type="binding site" evidence="7">
    <location>
        <position position="1166"/>
    </location>
    <ligand>
        <name>ATP</name>
        <dbReference type="ChEBI" id="CHEBI:30616"/>
    </ligand>
</feature>
<accession>U4LFZ2</accession>
<dbReference type="Gene3D" id="1.10.510.10">
    <property type="entry name" value="Transferase(Phosphotransferase) domain 1"/>
    <property type="match status" value="1"/>
</dbReference>
<protein>
    <submittedName>
        <fullName evidence="11">Similar to Dual specificity protein kinase pom1 acc. no. Q09690</fullName>
    </submittedName>
</protein>
<comment type="similarity">
    <text evidence="1">Belongs to the protein kinase superfamily. CMGC Ser/Thr protein kinase family. MNB/DYRK subfamily.</text>
</comment>
<evidence type="ECO:0000256" key="2">
    <source>
        <dbReference type="ARBA" id="ARBA00022527"/>
    </source>
</evidence>
<feature type="domain" description="Protein kinase" evidence="10">
    <location>
        <begin position="1137"/>
        <end position="1433"/>
    </location>
</feature>
<feature type="compositionally biased region" description="Acidic residues" evidence="9">
    <location>
        <begin position="634"/>
        <end position="643"/>
    </location>
</feature>
<dbReference type="GO" id="GO:0004674">
    <property type="term" value="F:protein serine/threonine kinase activity"/>
    <property type="evidence" value="ECO:0007669"/>
    <property type="project" value="UniProtKB-KW"/>
</dbReference>
<dbReference type="PANTHER" id="PTHR24058:SF22">
    <property type="entry name" value="DUAL SPECIFICITY TYROSINE-PHOSPHORYLATION-REGULATED KINASE 4"/>
    <property type="match status" value="1"/>
</dbReference>
<dbReference type="STRING" id="1076935.U4LFZ2"/>
<dbReference type="GO" id="GO:0005737">
    <property type="term" value="C:cytoplasm"/>
    <property type="evidence" value="ECO:0007669"/>
    <property type="project" value="TreeGrafter"/>
</dbReference>
<feature type="compositionally biased region" description="Polar residues" evidence="9">
    <location>
        <begin position="399"/>
        <end position="418"/>
    </location>
</feature>
<feature type="compositionally biased region" description="Basic and acidic residues" evidence="9">
    <location>
        <begin position="586"/>
        <end position="598"/>
    </location>
</feature>
<evidence type="ECO:0000256" key="5">
    <source>
        <dbReference type="ARBA" id="ARBA00022777"/>
    </source>
</evidence>
<organism evidence="11 12">
    <name type="scientific">Pyronema omphalodes (strain CBS 100304)</name>
    <name type="common">Pyronema confluens</name>
    <dbReference type="NCBI Taxonomy" id="1076935"/>
    <lineage>
        <taxon>Eukaryota</taxon>
        <taxon>Fungi</taxon>
        <taxon>Dikarya</taxon>
        <taxon>Ascomycota</taxon>
        <taxon>Pezizomycotina</taxon>
        <taxon>Pezizomycetes</taxon>
        <taxon>Pezizales</taxon>
        <taxon>Pyronemataceae</taxon>
        <taxon>Pyronema</taxon>
    </lineage>
</organism>
<dbReference type="PROSITE" id="PS00107">
    <property type="entry name" value="PROTEIN_KINASE_ATP"/>
    <property type="match status" value="1"/>
</dbReference>
<feature type="compositionally biased region" description="Polar residues" evidence="9">
    <location>
        <begin position="1443"/>
        <end position="1456"/>
    </location>
</feature>
<reference evidence="11 12" key="1">
    <citation type="journal article" date="2013" name="PLoS Genet.">
        <title>The genome and development-dependent transcriptomes of Pyronema confluens: a window into fungal evolution.</title>
        <authorList>
            <person name="Traeger S."/>
            <person name="Altegoer F."/>
            <person name="Freitag M."/>
            <person name="Gabaldon T."/>
            <person name="Kempken F."/>
            <person name="Kumar A."/>
            <person name="Marcet-Houben M."/>
            <person name="Poggeler S."/>
            <person name="Stajich J.E."/>
            <person name="Nowrousian M."/>
        </authorList>
    </citation>
    <scope>NUCLEOTIDE SEQUENCE [LARGE SCALE GENOMIC DNA]</scope>
    <source>
        <strain evidence="12">CBS 100304</strain>
        <tissue evidence="11">Vegetative mycelium</tissue>
    </source>
</reference>
<evidence type="ECO:0000256" key="8">
    <source>
        <dbReference type="SAM" id="Coils"/>
    </source>
</evidence>
<feature type="compositionally biased region" description="Low complexity" evidence="9">
    <location>
        <begin position="872"/>
        <end position="892"/>
    </location>
</feature>
<feature type="coiled-coil region" evidence="8">
    <location>
        <begin position="1034"/>
        <end position="1068"/>
    </location>
</feature>
<dbReference type="InterPro" id="IPR008271">
    <property type="entry name" value="Ser/Thr_kinase_AS"/>
</dbReference>
<evidence type="ECO:0000256" key="6">
    <source>
        <dbReference type="ARBA" id="ARBA00022840"/>
    </source>
</evidence>
<evidence type="ECO:0000256" key="9">
    <source>
        <dbReference type="SAM" id="MobiDB-lite"/>
    </source>
</evidence>
<feature type="compositionally biased region" description="Basic and acidic residues" evidence="9">
    <location>
        <begin position="823"/>
        <end position="838"/>
    </location>
</feature>
<dbReference type="Gene3D" id="3.30.200.20">
    <property type="entry name" value="Phosphorylase Kinase, domain 1"/>
    <property type="match status" value="1"/>
</dbReference>
<feature type="compositionally biased region" description="Low complexity" evidence="9">
    <location>
        <begin position="603"/>
        <end position="615"/>
    </location>
</feature>
<dbReference type="Pfam" id="PF00069">
    <property type="entry name" value="Pkinase"/>
    <property type="match status" value="1"/>
</dbReference>
<keyword evidence="2" id="KW-0723">Serine/threonine-protein kinase</keyword>
<keyword evidence="3" id="KW-0808">Transferase</keyword>
<dbReference type="EMBL" id="HF935967">
    <property type="protein sequence ID" value="CCX14367.1"/>
    <property type="molecule type" value="Genomic_DNA"/>
</dbReference>
<evidence type="ECO:0000256" key="3">
    <source>
        <dbReference type="ARBA" id="ARBA00022679"/>
    </source>
</evidence>
<feature type="region of interest" description="Disordered" evidence="9">
    <location>
        <begin position="215"/>
        <end position="692"/>
    </location>
</feature>
<dbReference type="PROSITE" id="PS50011">
    <property type="entry name" value="PROTEIN_KINASE_DOM"/>
    <property type="match status" value="1"/>
</dbReference>
<keyword evidence="6 7" id="KW-0067">ATP-binding</keyword>
<keyword evidence="4 7" id="KW-0547">Nucleotide-binding</keyword>
<evidence type="ECO:0000256" key="7">
    <source>
        <dbReference type="PROSITE-ProRule" id="PRU10141"/>
    </source>
</evidence>
<dbReference type="SMART" id="SM00220">
    <property type="entry name" value="S_TKc"/>
    <property type="match status" value="1"/>
</dbReference>
<dbReference type="SUPFAM" id="SSF56112">
    <property type="entry name" value="Protein kinase-like (PK-like)"/>
    <property type="match status" value="1"/>
</dbReference>
<proteinExistence type="inferred from homology"/>
<dbReference type="InterPro" id="IPR017441">
    <property type="entry name" value="Protein_kinase_ATP_BS"/>
</dbReference>
<feature type="compositionally biased region" description="Polar residues" evidence="9">
    <location>
        <begin position="218"/>
        <end position="245"/>
    </location>
</feature>
<dbReference type="InterPro" id="IPR050494">
    <property type="entry name" value="Ser_Thr_dual-spec_kinase"/>
</dbReference>
<feature type="compositionally biased region" description="Polar residues" evidence="9">
    <location>
        <begin position="1"/>
        <end position="11"/>
    </location>
</feature>
<dbReference type="eggNOG" id="KOG0667">
    <property type="taxonomic scope" value="Eukaryota"/>
</dbReference>
<feature type="region of interest" description="Disordered" evidence="9">
    <location>
        <begin position="1530"/>
        <end position="1577"/>
    </location>
</feature>
<evidence type="ECO:0000313" key="11">
    <source>
        <dbReference type="EMBL" id="CCX14367.1"/>
    </source>
</evidence>
<sequence length="1577" mass="171375">MPVQVSRQHQAQPLHANHSTTSLTSNPNTSTYSLRDSRPSSRDDASSTTSSMSIDSRHRKRLLMDPANTNLPRNTSTREPRSPPKPATTRSSARDQKRPLATIAKAPDFSTLKPYVKLRVLPHRFLRHGEQKADLSTFWNRDSHGRILGSSAFTNARVRAPTDQPTEPRAAEQSNVTTFYAFSDNKVKGEARLDDPFDFQPSMNLEDVHRGIIDHDQLNSFPSPTRKASQSSIRAGFTSATSSPQRTRDPATPGGSLLRKPSINRYSQTAKEPKQESRDPTAPRRRASNASTMSVASATKYRTSTTTIEPATSVREARRKPSGVVGNNAGSLGPPVPPKLQKPGGYSDTLSDGGVKIAASARSAKTKSLQPPLRVGTGPPVKDQSPDQASVGYAPKSPRSPTSGKKLATPTTAASRRISTLPHAFGLGARTISPTDRSKRLSMLNTPPPPLLPSTLEPVQSKPGSPSMIPRKSVTPSSQATTPEPQRKSYSSGLSVSSTTTSARTSVASIQPKLAPNLSSRLPRPPQQEREDEEIPPVPPIPKNLASPLEPPVDLNHAPSFDSAHLGTYKTSNSSVYGPRISSLAPDHRGVETPRSVDSEQGSDSTGSRAKSSSSTIFLPRKSSLAPESLGQPEEPETFDEGNFEPPYIATEEVEEPQTVEGRRKRGTTLSGSSNLGPKPYHMLGNKTSASSLRKKDLAPIRLPPLNLLPLSTPTINRVNALGGAASGSDSDEKHTPPPQIGCRTPATPMTASKASFFSRDMALHHERSKSSFNAAPISESPSDMSMRASSRGSSSIPVSNSSRGGGRQTISPYVSAAMARDAASRSEAGDKEVEHKKSSLNMSVESRNRSRSRKSQESMKTVSSGAEVAESPSTTTSSSIRRKLSLSWKKSSQGKNASHAATERAEEYSGTDTSSKYGIMPPPRLPTSSTWNTGTTGTSSPSKTPQGSSRRKGSVSRTPVSQHDRTKSDSWGSHSPKKEKKPEALQAPKLASSSVFSPMKMLGTKGSLSHLRGGRQSIQQNTDPNLDADDLLAEEEIRKLAAKKRNLDQAAAQMDDLKQRAFAKNRKSPQEVMRSGVLNIFEKGEIVDFKDVYFAGLDDAKKHVGDLKNPQLPNFGYDDERGDYAIVKGDHLAYRYEIVDVLGKGSFGQVVRCIDHKTGQLVAIKIIRNKKRFHQQALVEVNILQKLKEWDPHQKHSLINFTQSFYFRGHLCISTELLGMNLYEFIKSNDFRGFSLKMIRRFTKQMLSSLVLLKGHRVIHCDLKPENILLAHPARTEIKVIDFGSSCFENEKVYTYIQSRFYRSPEVILGMSYGLAIDMWSLGCILAELFTGYPIFPGENEQEQLACIMEVFGPPEKHLIEKSTRRKLFFDSQGKPRMIVSSKGRRRRVSSKSLQSALKCDDEAFLDFVARCLRWDPEKRMRPDEAMNHEFITGRKAPTPSRARSGNYASATASSGARGDRYAAYSRPLPDPPSVAATVASARKPSHSPMKSTANATGSIRIKGPVVAASVAAGQGVKRNSTGGTVTALPRVAAGTGQRSFSGKAAYVGTPGTEGRSSGTKRSGTGESSSAEGRKR</sequence>
<evidence type="ECO:0000259" key="10">
    <source>
        <dbReference type="PROSITE" id="PS50011"/>
    </source>
</evidence>
<evidence type="ECO:0000256" key="4">
    <source>
        <dbReference type="ARBA" id="ARBA00022741"/>
    </source>
</evidence>
<dbReference type="InterPro" id="IPR011009">
    <property type="entry name" value="Kinase-like_dom_sf"/>
</dbReference>
<dbReference type="OrthoDB" id="9332038at2759"/>
<feature type="compositionally biased region" description="Low complexity" evidence="9">
    <location>
        <begin position="489"/>
        <end position="509"/>
    </location>
</feature>
<keyword evidence="12" id="KW-1185">Reference proteome</keyword>
<feature type="region of interest" description="Disordered" evidence="9">
    <location>
        <begin position="1"/>
        <end position="100"/>
    </location>
</feature>
<dbReference type="CDD" id="cd14210">
    <property type="entry name" value="PKc_DYRK"/>
    <property type="match status" value="1"/>
</dbReference>
<evidence type="ECO:0000256" key="1">
    <source>
        <dbReference type="ARBA" id="ARBA00008867"/>
    </source>
</evidence>
<dbReference type="FunFam" id="1.10.510.10:FF:000112">
    <property type="entry name" value="Putative dual specificity tyrosine-phosphorylation-regulated kinase 2"/>
    <property type="match status" value="1"/>
</dbReference>